<reference evidence="1" key="2">
    <citation type="submission" date="2020-09" db="EMBL/GenBank/DDBJ databases">
        <authorList>
            <person name="Kikuchi T."/>
        </authorList>
    </citation>
    <scope>NUCLEOTIDE SEQUENCE</scope>
    <source>
        <strain evidence="1">Ka4C1</strain>
    </source>
</reference>
<name>A0A1I7S8W2_BURXY</name>
<gene>
    <name evidence="1" type="ORF">BXYJ_LOCUS1818</name>
</gene>
<evidence type="ECO:0000313" key="1">
    <source>
        <dbReference type="EMBL" id="CAD5210204.1"/>
    </source>
</evidence>
<dbReference type="EMBL" id="CAJFDI010000001">
    <property type="protein sequence ID" value="CAD5210204.1"/>
    <property type="molecule type" value="Genomic_DNA"/>
</dbReference>
<dbReference type="AlphaFoldDB" id="A0A1I7S8W2"/>
<evidence type="ECO:0000313" key="2">
    <source>
        <dbReference type="Proteomes" id="UP000095284"/>
    </source>
</evidence>
<evidence type="ECO:0000313" key="4">
    <source>
        <dbReference type="WBParaSite" id="BXY_0945700.1"/>
    </source>
</evidence>
<dbReference type="EMBL" id="CAJFCV020000001">
    <property type="protein sequence ID" value="CAG9085935.1"/>
    <property type="molecule type" value="Genomic_DNA"/>
</dbReference>
<dbReference type="Proteomes" id="UP000659654">
    <property type="component" value="Unassembled WGS sequence"/>
</dbReference>
<protein>
    <submittedName>
        <fullName evidence="1">(pine wood nematode) hypothetical protein</fullName>
    </submittedName>
</protein>
<keyword evidence="3" id="KW-1185">Reference proteome</keyword>
<organism evidence="2 4">
    <name type="scientific">Bursaphelenchus xylophilus</name>
    <name type="common">Pinewood nematode worm</name>
    <name type="synonym">Aphelenchoides xylophilus</name>
    <dbReference type="NCBI Taxonomy" id="6326"/>
    <lineage>
        <taxon>Eukaryota</taxon>
        <taxon>Metazoa</taxon>
        <taxon>Ecdysozoa</taxon>
        <taxon>Nematoda</taxon>
        <taxon>Chromadorea</taxon>
        <taxon>Rhabditida</taxon>
        <taxon>Tylenchina</taxon>
        <taxon>Tylenchomorpha</taxon>
        <taxon>Aphelenchoidea</taxon>
        <taxon>Aphelenchoididae</taxon>
        <taxon>Bursaphelenchus</taxon>
    </lineage>
</organism>
<sequence>MVPDTSRDLMDIPANMNDPAYLFIPPAVPLLGWWAEKQEFGTFQSRIKLFMPEIMLDRCAEAGNRVFTGFNGHN</sequence>
<accession>A0A1I7S8W2</accession>
<dbReference type="WBParaSite" id="BXY_0945700.1">
    <property type="protein sequence ID" value="BXY_0945700.1"/>
    <property type="gene ID" value="BXY_0945700"/>
</dbReference>
<reference evidence="4" key="1">
    <citation type="submission" date="2016-11" db="UniProtKB">
        <authorList>
            <consortium name="WormBaseParasite"/>
        </authorList>
    </citation>
    <scope>IDENTIFICATION</scope>
</reference>
<proteinExistence type="predicted"/>
<dbReference type="Proteomes" id="UP000582659">
    <property type="component" value="Unassembled WGS sequence"/>
</dbReference>
<dbReference type="Proteomes" id="UP000095284">
    <property type="component" value="Unplaced"/>
</dbReference>
<evidence type="ECO:0000313" key="3">
    <source>
        <dbReference type="Proteomes" id="UP000659654"/>
    </source>
</evidence>